<dbReference type="Gene3D" id="3.40.50.720">
    <property type="entry name" value="NAD(P)-binding Rossmann-like Domain"/>
    <property type="match status" value="1"/>
</dbReference>
<name>A0A2U8FE08_9HELI</name>
<dbReference type="Proteomes" id="UP000244890">
    <property type="component" value="Chromosome"/>
</dbReference>
<reference evidence="4 5" key="1">
    <citation type="submission" date="2017-06" db="EMBL/GenBank/DDBJ databases">
        <title>Complete genome of Helicobacter apodemus.</title>
        <authorList>
            <person name="Cho S."/>
        </authorList>
    </citation>
    <scope>NUCLEOTIDE SEQUENCE [LARGE SCALE GENOMIC DNA]</scope>
    <source>
        <strain evidence="5">SNUVETPUB-15-01</strain>
    </source>
</reference>
<dbReference type="SUPFAM" id="SSF55347">
    <property type="entry name" value="Glyceraldehyde-3-phosphate dehydrogenase-like, C-terminal domain"/>
    <property type="match status" value="1"/>
</dbReference>
<proteinExistence type="predicted"/>
<dbReference type="Gene3D" id="3.30.360.10">
    <property type="entry name" value="Dihydrodipicolinate Reductase, domain 2"/>
    <property type="match status" value="1"/>
</dbReference>
<dbReference type="GO" id="GO:0016491">
    <property type="term" value="F:oxidoreductase activity"/>
    <property type="evidence" value="ECO:0007669"/>
    <property type="project" value="UniProtKB-KW"/>
</dbReference>
<protein>
    <submittedName>
        <fullName evidence="4">Oxidoreductase</fullName>
    </submittedName>
</protein>
<dbReference type="PANTHER" id="PTHR43818">
    <property type="entry name" value="BCDNA.GH03377"/>
    <property type="match status" value="1"/>
</dbReference>
<dbReference type="SUPFAM" id="SSF51735">
    <property type="entry name" value="NAD(P)-binding Rossmann-fold domains"/>
    <property type="match status" value="1"/>
</dbReference>
<keyword evidence="1" id="KW-0560">Oxidoreductase</keyword>
<feature type="domain" description="GFO/IDH/MocA-like oxidoreductase" evidence="3">
    <location>
        <begin position="140"/>
        <end position="284"/>
    </location>
</feature>
<dbReference type="KEGG" id="had:CDV25_06495"/>
<dbReference type="Pfam" id="PF01408">
    <property type="entry name" value="GFO_IDH_MocA"/>
    <property type="match status" value="1"/>
</dbReference>
<evidence type="ECO:0000259" key="2">
    <source>
        <dbReference type="Pfam" id="PF01408"/>
    </source>
</evidence>
<feature type="domain" description="Gfo/Idh/MocA-like oxidoreductase N-terminal" evidence="2">
    <location>
        <begin position="4"/>
        <end position="131"/>
    </location>
</feature>
<organism evidence="4 5">
    <name type="scientific">Helicobacter apodemus</name>
    <dbReference type="NCBI Taxonomy" id="135569"/>
    <lineage>
        <taxon>Bacteria</taxon>
        <taxon>Pseudomonadati</taxon>
        <taxon>Campylobacterota</taxon>
        <taxon>Epsilonproteobacteria</taxon>
        <taxon>Campylobacterales</taxon>
        <taxon>Helicobacteraceae</taxon>
        <taxon>Helicobacter</taxon>
    </lineage>
</organism>
<evidence type="ECO:0000259" key="3">
    <source>
        <dbReference type="Pfam" id="PF22725"/>
    </source>
</evidence>
<sequence length="384" mass="43596">MKEIGVGVIGMGWMGEVHSSAYINYKLKFANKNISPKLIICSEILKERAKAAKDKFGFEEYTTSWQAVVDHPKVEVVDITTPNALHLEIIKYCIQKGKHINCEKPIGAFPKETLEAYDLTKNYSKQTCVGFNYRWAPLVQYTKKLIDEGKIGKIYSYRGRFFSCYAADERGCYSWRFEKENGLGAITDIMTHAIDMALYLVGDIKSVNGTLKTFISQRPVAKEGASHYAKADKNAVLKEVTNDDYVAARISFQNGCEGFIDASRIFFGPTSEHSFEIYGSKGSIKWNFEEMNTLHLFLREEDEAAMGYRKIYSSPIHPYHHYFNPSNGSSIGYDELKVIEIANFLEKIHNPKFNNFVDFEAAAKVAKVINAIISSYESKKEENI</sequence>
<evidence type="ECO:0000313" key="5">
    <source>
        <dbReference type="Proteomes" id="UP000244890"/>
    </source>
</evidence>
<dbReference type="InterPro" id="IPR050463">
    <property type="entry name" value="Gfo/Idh/MocA_oxidrdct_glycsds"/>
</dbReference>
<dbReference type="InterPro" id="IPR055170">
    <property type="entry name" value="GFO_IDH_MocA-like_dom"/>
</dbReference>
<dbReference type="PANTHER" id="PTHR43818:SF11">
    <property type="entry name" value="BCDNA.GH03377"/>
    <property type="match status" value="1"/>
</dbReference>
<dbReference type="InterPro" id="IPR036291">
    <property type="entry name" value="NAD(P)-bd_dom_sf"/>
</dbReference>
<dbReference type="RefSeq" id="WP_108911265.1">
    <property type="nucleotide sequence ID" value="NZ_CP021886.1"/>
</dbReference>
<dbReference type="GO" id="GO:0000166">
    <property type="term" value="F:nucleotide binding"/>
    <property type="evidence" value="ECO:0007669"/>
    <property type="project" value="InterPro"/>
</dbReference>
<dbReference type="EMBL" id="CP021886">
    <property type="protein sequence ID" value="AWI34449.1"/>
    <property type="molecule type" value="Genomic_DNA"/>
</dbReference>
<dbReference type="Pfam" id="PF22725">
    <property type="entry name" value="GFO_IDH_MocA_C3"/>
    <property type="match status" value="1"/>
</dbReference>
<gene>
    <name evidence="4" type="ORF">CDV25_06495</name>
</gene>
<accession>A0A2U8FE08</accession>
<evidence type="ECO:0000256" key="1">
    <source>
        <dbReference type="ARBA" id="ARBA00023002"/>
    </source>
</evidence>
<dbReference type="InterPro" id="IPR000683">
    <property type="entry name" value="Gfo/Idh/MocA-like_OxRdtase_N"/>
</dbReference>
<dbReference type="OrthoDB" id="9782091at2"/>
<evidence type="ECO:0000313" key="4">
    <source>
        <dbReference type="EMBL" id="AWI34449.1"/>
    </source>
</evidence>
<dbReference type="AlphaFoldDB" id="A0A2U8FE08"/>